<proteinExistence type="predicted"/>
<feature type="region of interest" description="Disordered" evidence="1">
    <location>
        <begin position="84"/>
        <end position="216"/>
    </location>
</feature>
<name>A0AA47NCF7_MERPO</name>
<organism evidence="2 3">
    <name type="scientific">Merluccius polli</name>
    <name type="common">Benguela hake</name>
    <name type="synonym">Merluccius cadenati</name>
    <dbReference type="NCBI Taxonomy" id="89951"/>
    <lineage>
        <taxon>Eukaryota</taxon>
        <taxon>Metazoa</taxon>
        <taxon>Chordata</taxon>
        <taxon>Craniata</taxon>
        <taxon>Vertebrata</taxon>
        <taxon>Euteleostomi</taxon>
        <taxon>Actinopterygii</taxon>
        <taxon>Neopterygii</taxon>
        <taxon>Teleostei</taxon>
        <taxon>Neoteleostei</taxon>
        <taxon>Acanthomorphata</taxon>
        <taxon>Zeiogadaria</taxon>
        <taxon>Gadariae</taxon>
        <taxon>Gadiformes</taxon>
        <taxon>Gadoidei</taxon>
        <taxon>Merlucciidae</taxon>
        <taxon>Merluccius</taxon>
    </lineage>
</organism>
<evidence type="ECO:0000313" key="2">
    <source>
        <dbReference type="EMBL" id="KAK0156508.1"/>
    </source>
</evidence>
<dbReference type="AlphaFoldDB" id="A0AA47NCF7"/>
<feature type="compositionally biased region" description="Polar residues" evidence="1">
    <location>
        <begin position="195"/>
        <end position="216"/>
    </location>
</feature>
<sequence>MECTLRVGDEILPQVEEYLGVLFTSEGRMEREIDRIGAASAVMRTLHGYVMVKRELSRKAKLSIYQSIFVPALTYGAPCHTGAQCGAPPTRKGRAAQNCTGATSRGSGQPPQHQLLLNGSDGQRRSGEAATATGSRLLLASPGSSLEQPRPAAPLPGEPGVQGPMLQEEMGGGGGGGESCTGALVEGLPPRPSCRASSEHIQPAPATSQPKETSSS</sequence>
<evidence type="ECO:0000256" key="1">
    <source>
        <dbReference type="SAM" id="MobiDB-lite"/>
    </source>
</evidence>
<dbReference type="EMBL" id="JAOPHQ010000004">
    <property type="protein sequence ID" value="KAK0156508.1"/>
    <property type="molecule type" value="Genomic_DNA"/>
</dbReference>
<feature type="compositionally biased region" description="Polar residues" evidence="1">
    <location>
        <begin position="97"/>
        <end position="121"/>
    </location>
</feature>
<accession>A0AA47NCF7</accession>
<evidence type="ECO:0000313" key="3">
    <source>
        <dbReference type="Proteomes" id="UP001174136"/>
    </source>
</evidence>
<dbReference type="Proteomes" id="UP001174136">
    <property type="component" value="Unassembled WGS sequence"/>
</dbReference>
<gene>
    <name evidence="2" type="ORF">N1851_000177</name>
</gene>
<feature type="compositionally biased region" description="Gly residues" evidence="1">
    <location>
        <begin position="170"/>
        <end position="179"/>
    </location>
</feature>
<reference evidence="2" key="1">
    <citation type="journal article" date="2023" name="Front. Mar. Sci.">
        <title>A new Merluccius polli reference genome to investigate the effects of global change in West African waters.</title>
        <authorList>
            <person name="Mateo J.L."/>
            <person name="Blanco-Fernandez C."/>
            <person name="Garcia-Vazquez E."/>
            <person name="Machado-Schiaffino G."/>
        </authorList>
    </citation>
    <scope>NUCLEOTIDE SEQUENCE</scope>
    <source>
        <strain evidence="2">C29</strain>
        <tissue evidence="2">Fin</tissue>
    </source>
</reference>
<comment type="caution">
    <text evidence="2">The sequence shown here is derived from an EMBL/GenBank/DDBJ whole genome shotgun (WGS) entry which is preliminary data.</text>
</comment>
<protein>
    <submittedName>
        <fullName evidence="2">Uncharacterized protein</fullName>
    </submittedName>
</protein>
<keyword evidence="3" id="KW-1185">Reference proteome</keyword>